<evidence type="ECO:0000259" key="2">
    <source>
        <dbReference type="PROSITE" id="PS51140"/>
    </source>
</evidence>
<dbReference type="InterPro" id="IPR041800">
    <property type="entry name" value="ASCC2_CUE"/>
</dbReference>
<evidence type="ECO:0000313" key="3">
    <source>
        <dbReference type="EMBL" id="PRP84996.1"/>
    </source>
</evidence>
<reference evidence="3 4" key="1">
    <citation type="journal article" date="2018" name="Genome Biol. Evol.">
        <title>Multiple Roots of Fruiting Body Formation in Amoebozoa.</title>
        <authorList>
            <person name="Hillmann F."/>
            <person name="Forbes G."/>
            <person name="Novohradska S."/>
            <person name="Ferling I."/>
            <person name="Riege K."/>
            <person name="Groth M."/>
            <person name="Westermann M."/>
            <person name="Marz M."/>
            <person name="Spaller T."/>
            <person name="Winckler T."/>
            <person name="Schaap P."/>
            <person name="Glockner G."/>
        </authorList>
    </citation>
    <scope>NUCLEOTIDE SEQUENCE [LARGE SCALE GENOMIC DNA]</scope>
    <source>
        <strain evidence="3 4">Jena</strain>
    </source>
</reference>
<dbReference type="OrthoDB" id="5577209at2759"/>
<dbReference type="EMBL" id="MDYQ01000052">
    <property type="protein sequence ID" value="PRP84996.1"/>
    <property type="molecule type" value="Genomic_DNA"/>
</dbReference>
<dbReference type="FunCoup" id="A0A2P6NLZ4">
    <property type="interactions" value="129"/>
</dbReference>
<sequence>MLTVGFGRGYAGPSETTNKSAGRGGGRGAPNASQSQDKTHTHRDESRGGRRPNDGAHSAHKSDRRPDNRHQDKREQQSQKDNAEIPQRSNEKKPASSANKTSQTVLDLSKKIPSLDFLPYVITAQTNEAFDTSTISELIQNINLDLSSLLKTDYVTFWHQIISDRSFHMFLDTFLRYCPRVWSTKGEAFLNDYEHKQLTKRAYALIVRILQHQEDVDHHMNKEYHAKLVHDHLLNVPSLIDICSLYGSVDTESLSTMMEDLVIYDVRYDRELDQTLPEVVDALEKTFRSVTDQPTDATEQIEYLVDILSSLSSLLVILPRCSLPIHKRNPSIVEGLLREIYRWSHQPSPSLPHHWKDIVPTAVLSVAIIIIQRNYVRPVTNVRESKNNRRAALHRLFDYLQRAVIGGDDEVAFMRKIVVALRVQETLEELKGEKFLDGDDRDQIDSVMAMMNSSGTPASSNDGIQGEIDQISSVFPHLGHGFILKCLEQYGHNVETVMNHLLEDDLHPSLKGLDQSMGLEKKKEEKKHPILQTRKNVYEDDGADLLAALSLKDNKAIDLGERPDKSFYRSLEYDDEYDDAMDGFSNDMQLADETVDQMMSVIQNQKEEVEEEETSGPQIMEPSRVHFRRGRGGRKDGASRKTQKGMFGMKV</sequence>
<dbReference type="STRING" id="1890364.A0A2P6NLZ4"/>
<gene>
    <name evidence="3" type="ORF">PROFUN_07284</name>
</gene>
<evidence type="ECO:0000313" key="4">
    <source>
        <dbReference type="Proteomes" id="UP000241769"/>
    </source>
</evidence>
<name>A0A2P6NLZ4_9EUKA</name>
<dbReference type="SUPFAM" id="SSF46934">
    <property type="entry name" value="UBA-like"/>
    <property type="match status" value="1"/>
</dbReference>
<dbReference type="InterPro" id="IPR003892">
    <property type="entry name" value="CUE"/>
</dbReference>
<feature type="region of interest" description="Disordered" evidence="1">
    <location>
        <begin position="608"/>
        <end position="651"/>
    </location>
</feature>
<dbReference type="CDD" id="cd14364">
    <property type="entry name" value="CUE_ASCC2"/>
    <property type="match status" value="1"/>
</dbReference>
<dbReference type="InParanoid" id="A0A2P6NLZ4"/>
<dbReference type="InterPro" id="IPR052586">
    <property type="entry name" value="ASCC2"/>
</dbReference>
<feature type="compositionally biased region" description="Basic and acidic residues" evidence="1">
    <location>
        <begin position="60"/>
        <end position="94"/>
    </location>
</feature>
<dbReference type="InterPro" id="IPR009060">
    <property type="entry name" value="UBA-like_sf"/>
</dbReference>
<dbReference type="Gene3D" id="1.10.8.10">
    <property type="entry name" value="DNA helicase RuvA subunit, C-terminal domain"/>
    <property type="match status" value="1"/>
</dbReference>
<evidence type="ECO:0000256" key="1">
    <source>
        <dbReference type="SAM" id="MobiDB-lite"/>
    </source>
</evidence>
<dbReference type="Proteomes" id="UP000241769">
    <property type="component" value="Unassembled WGS sequence"/>
</dbReference>
<dbReference type="PROSITE" id="PS51140">
    <property type="entry name" value="CUE"/>
    <property type="match status" value="1"/>
</dbReference>
<dbReference type="Pfam" id="PF02845">
    <property type="entry name" value="CUE"/>
    <property type="match status" value="1"/>
</dbReference>
<keyword evidence="4" id="KW-1185">Reference proteome</keyword>
<feature type="region of interest" description="Disordered" evidence="1">
    <location>
        <begin position="1"/>
        <end position="105"/>
    </location>
</feature>
<organism evidence="3 4">
    <name type="scientific">Planoprotostelium fungivorum</name>
    <dbReference type="NCBI Taxonomy" id="1890364"/>
    <lineage>
        <taxon>Eukaryota</taxon>
        <taxon>Amoebozoa</taxon>
        <taxon>Evosea</taxon>
        <taxon>Variosea</taxon>
        <taxon>Cavosteliida</taxon>
        <taxon>Cavosteliaceae</taxon>
        <taxon>Planoprotostelium</taxon>
    </lineage>
</organism>
<dbReference type="PANTHER" id="PTHR21494">
    <property type="entry name" value="ACTIVATING SIGNAL COINTEGRATOR 1 COMPLEX SUBUNIT 2 ASC-1 COMPLEX SUBUNIT P100"/>
    <property type="match status" value="1"/>
</dbReference>
<comment type="caution">
    <text evidence="3">The sequence shown here is derived from an EMBL/GenBank/DDBJ whole genome shotgun (WGS) entry which is preliminary data.</text>
</comment>
<feature type="compositionally biased region" description="Basic and acidic residues" evidence="1">
    <location>
        <begin position="37"/>
        <end position="54"/>
    </location>
</feature>
<feature type="domain" description="CUE" evidence="2">
    <location>
        <begin position="463"/>
        <end position="506"/>
    </location>
</feature>
<feature type="compositionally biased region" description="Gly residues" evidence="1">
    <location>
        <begin position="1"/>
        <end position="10"/>
    </location>
</feature>
<accession>A0A2P6NLZ4</accession>
<dbReference type="SMART" id="SM00546">
    <property type="entry name" value="CUE"/>
    <property type="match status" value="1"/>
</dbReference>
<dbReference type="PANTHER" id="PTHR21494:SF0">
    <property type="entry name" value="ACTIVATING SIGNAL COINTEGRATOR 1 COMPLEX SUBUNIT 2"/>
    <property type="match status" value="1"/>
</dbReference>
<proteinExistence type="predicted"/>
<dbReference type="GO" id="GO:0043130">
    <property type="term" value="F:ubiquitin binding"/>
    <property type="evidence" value="ECO:0007669"/>
    <property type="project" value="InterPro"/>
</dbReference>
<dbReference type="AlphaFoldDB" id="A0A2P6NLZ4"/>
<feature type="compositionally biased region" description="Polar residues" evidence="1">
    <location>
        <begin position="96"/>
        <end position="105"/>
    </location>
</feature>
<protein>
    <submittedName>
        <fullName evidence="3">Activating signal cointegrator 1 complex subunit 2-like</fullName>
    </submittedName>
</protein>